<dbReference type="PANTHER" id="PTHR37832">
    <property type="entry name" value="BLL2683 PROTEIN"/>
    <property type="match status" value="1"/>
</dbReference>
<dbReference type="InterPro" id="IPR013097">
    <property type="entry name" value="Dabb"/>
</dbReference>
<name>A0A7J9UWM7_9MICO</name>
<dbReference type="AlphaFoldDB" id="A0A7J9UWM7"/>
<sequence length="104" mass="11685">MIRHVVMFRWKPDFEESRRREWYDRLLELPGKIDVIRSLSAGPDVLRSGRSWDVVLVADFDSLEDVGVYTDHPDHQPLIALSGAGAAQIASVDFEIPEPPGSIA</sequence>
<evidence type="ECO:0000259" key="1">
    <source>
        <dbReference type="PROSITE" id="PS51502"/>
    </source>
</evidence>
<dbReference type="Proteomes" id="UP000429644">
    <property type="component" value="Unassembled WGS sequence"/>
</dbReference>
<dbReference type="SMART" id="SM00886">
    <property type="entry name" value="Dabb"/>
    <property type="match status" value="1"/>
</dbReference>
<dbReference type="RefSeq" id="WP_152231719.1">
    <property type="nucleotide sequence ID" value="NZ_BAAAOT010000022.1"/>
</dbReference>
<dbReference type="OrthoDB" id="6637496at2"/>
<protein>
    <submittedName>
        <fullName evidence="2">Dabb family protein</fullName>
    </submittedName>
</protein>
<dbReference type="PANTHER" id="PTHR37832:SF1">
    <property type="entry name" value="STRESS-RESPONSE A_B BARREL DOMAIN-CONTAINING PROTEIN"/>
    <property type="match status" value="1"/>
</dbReference>
<dbReference type="Pfam" id="PF07876">
    <property type="entry name" value="Dabb"/>
    <property type="match status" value="1"/>
</dbReference>
<comment type="caution">
    <text evidence="2">The sequence shown here is derived from an EMBL/GenBank/DDBJ whole genome shotgun (WGS) entry which is preliminary data.</text>
</comment>
<dbReference type="Gene3D" id="3.30.70.100">
    <property type="match status" value="1"/>
</dbReference>
<evidence type="ECO:0000313" key="3">
    <source>
        <dbReference type="Proteomes" id="UP000429644"/>
    </source>
</evidence>
<dbReference type="SUPFAM" id="SSF54909">
    <property type="entry name" value="Dimeric alpha+beta barrel"/>
    <property type="match status" value="1"/>
</dbReference>
<reference evidence="2 3" key="1">
    <citation type="submission" date="2019-10" db="EMBL/GenBank/DDBJ databases">
        <title>Georgenia wutianyii sp. nov. and Georgenia yuyongxinii sp. nov. isolated from plateau pika (Ochotona curzoniae) in the Qinghai-Tibet plateau of China.</title>
        <authorList>
            <person name="Tian Z."/>
        </authorList>
    </citation>
    <scope>NUCLEOTIDE SEQUENCE [LARGE SCALE GENOMIC DNA]</scope>
    <source>
        <strain evidence="2 3">JCM 15130</strain>
    </source>
</reference>
<dbReference type="EMBL" id="WHPD01002191">
    <property type="protein sequence ID" value="MPV89031.1"/>
    <property type="molecule type" value="Genomic_DNA"/>
</dbReference>
<gene>
    <name evidence="2" type="ORF">GB882_10160</name>
</gene>
<feature type="domain" description="Stress-response A/B barrel" evidence="1">
    <location>
        <begin position="2"/>
        <end position="94"/>
    </location>
</feature>
<proteinExistence type="predicted"/>
<accession>A0A7J9UWM7</accession>
<evidence type="ECO:0000313" key="2">
    <source>
        <dbReference type="EMBL" id="MPV89031.1"/>
    </source>
</evidence>
<dbReference type="InterPro" id="IPR011008">
    <property type="entry name" value="Dimeric_a/b-barrel"/>
</dbReference>
<dbReference type="PROSITE" id="PS51502">
    <property type="entry name" value="S_R_A_B_BARREL"/>
    <property type="match status" value="1"/>
</dbReference>
<keyword evidence="3" id="KW-1185">Reference proteome</keyword>
<organism evidence="2 3">
    <name type="scientific">Georgenia ruanii</name>
    <dbReference type="NCBI Taxonomy" id="348442"/>
    <lineage>
        <taxon>Bacteria</taxon>
        <taxon>Bacillati</taxon>
        <taxon>Actinomycetota</taxon>
        <taxon>Actinomycetes</taxon>
        <taxon>Micrococcales</taxon>
        <taxon>Bogoriellaceae</taxon>
        <taxon>Georgenia</taxon>
    </lineage>
</organism>